<comment type="similarity">
    <text evidence="2">Belongs to the cation transport ATPase (P-type) (TC 3.A.3) family. Type IB subfamily.</text>
</comment>
<dbReference type="InterPro" id="IPR006121">
    <property type="entry name" value="HMA_dom"/>
</dbReference>
<dbReference type="CDD" id="cd00371">
    <property type="entry name" value="HMA"/>
    <property type="match status" value="1"/>
</dbReference>
<keyword evidence="6" id="KW-0067">ATP-binding</keyword>
<dbReference type="Gene3D" id="3.30.70.100">
    <property type="match status" value="1"/>
</dbReference>
<dbReference type="InterPro" id="IPR027256">
    <property type="entry name" value="P-typ_ATPase_IB"/>
</dbReference>
<sequence length="811" mass="86110">MSDNSTTETGCTLCDLPVEGSDIVDDGDPFCCIGCRDVYNMLGDVDDIEAEDVRRSRDESESNREVPPDHEATFLEVDGMHCATCEAFIESTATAVEGVSDVNSSYVTDTVRIDHDPDRLSEADLRDTISGLGYSAYSRDDVFSRRRANNWEMGRVAVGVLMGMSVMLQYLVIIYPTYFGGLFYGERVTEFFEATLASPLATPFYVVIAALTTIILAVTGKPILQGAYVSIRTRSPNMDLLVAIAAVSAYLYSTLSIVLGGAHIYYDVTVAIIVIVTVGNYYESSIKQQATDRLSDLTAIQVNEARRVGGNGEYEDIAVEELEVDDHVLVRSGERIPIDGEVVDGDAAVDEAVVTGESLPVRKRIGDTVVGGSMVTNGAVTIHVGEDATNSLDRIAELVWDLQSGSHGIQKLADKLATIFVPVVLVLAVIVTGVYLLLGNGASALLVGLTVLIVSCPCALGLATPLAVAAGIRDALERSIVVFDDTVFERIRDADTIVFDKTGTLTTGEMTVIDTTLEAALLEKAALLEERSSHPVGRAIAAEQPVPDGGTAESASDTSSIDDRVESFDSHRTGVTGIVDGDEIIVGHPDLFRDHGWEVPAVVAERIDGSRETGRVPVAVGRDGTTEGVVVVGDELRANWDETLTAISDNEREVIVLTGDDARAAESFREHRVVDEVFAGVPPEGKAATVEQFNETGRTVMIGDGTNDAPALAAADLGIALGGGTAMAADAADVALVDDDLSSVETIFDLAQATNRRVKGNIGWAFCYNAIAIPLAVLGLLNPLFAALAMGASSLLVVTNSTRALLPEDAH</sequence>
<dbReference type="SUPFAM" id="SSF81653">
    <property type="entry name" value="Calcium ATPase, transduction domain A"/>
    <property type="match status" value="1"/>
</dbReference>
<keyword evidence="4" id="KW-0479">Metal-binding</keyword>
<keyword evidence="8 11" id="KW-1133">Transmembrane helix</keyword>
<evidence type="ECO:0000256" key="3">
    <source>
        <dbReference type="ARBA" id="ARBA00022692"/>
    </source>
</evidence>
<dbReference type="AlphaFoldDB" id="A0ABD5SJA9"/>
<feature type="transmembrane region" description="Helical" evidence="11">
    <location>
        <begin position="416"/>
        <end position="438"/>
    </location>
</feature>
<keyword evidence="14" id="KW-1185">Reference proteome</keyword>
<dbReference type="PROSITE" id="PS01229">
    <property type="entry name" value="COF_2"/>
    <property type="match status" value="1"/>
</dbReference>
<evidence type="ECO:0000256" key="6">
    <source>
        <dbReference type="ARBA" id="ARBA00022840"/>
    </source>
</evidence>
<dbReference type="SFLD" id="SFLDF00027">
    <property type="entry name" value="p-type_atpase"/>
    <property type="match status" value="1"/>
</dbReference>
<comment type="caution">
    <text evidence="13">The sequence shown here is derived from an EMBL/GenBank/DDBJ whole genome shotgun (WGS) entry which is preliminary data.</text>
</comment>
<evidence type="ECO:0000256" key="8">
    <source>
        <dbReference type="ARBA" id="ARBA00022989"/>
    </source>
</evidence>
<dbReference type="Proteomes" id="UP001596383">
    <property type="component" value="Unassembled WGS sequence"/>
</dbReference>
<evidence type="ECO:0000256" key="4">
    <source>
        <dbReference type="ARBA" id="ARBA00022723"/>
    </source>
</evidence>
<dbReference type="PANTHER" id="PTHR43520:SF8">
    <property type="entry name" value="P-TYPE CU(+) TRANSPORTER"/>
    <property type="match status" value="1"/>
</dbReference>
<keyword evidence="3 11" id="KW-0812">Transmembrane</keyword>
<dbReference type="PRINTS" id="PR00120">
    <property type="entry name" value="HATPASE"/>
</dbReference>
<dbReference type="Pfam" id="PF00702">
    <property type="entry name" value="Hydrolase"/>
    <property type="match status" value="1"/>
</dbReference>
<dbReference type="SFLD" id="SFLDG00002">
    <property type="entry name" value="C1.7:_P-type_atpase_like"/>
    <property type="match status" value="1"/>
</dbReference>
<dbReference type="PANTHER" id="PTHR43520">
    <property type="entry name" value="ATP7, ISOFORM B"/>
    <property type="match status" value="1"/>
</dbReference>
<dbReference type="InterPro" id="IPR023298">
    <property type="entry name" value="ATPase_P-typ_TM_dom_sf"/>
</dbReference>
<dbReference type="Gene3D" id="3.40.50.1000">
    <property type="entry name" value="HAD superfamily/HAD-like"/>
    <property type="match status" value="1"/>
</dbReference>
<dbReference type="GO" id="GO:0005524">
    <property type="term" value="F:ATP binding"/>
    <property type="evidence" value="ECO:0007669"/>
    <property type="project" value="UniProtKB-KW"/>
</dbReference>
<dbReference type="SFLD" id="SFLDS00003">
    <property type="entry name" value="Haloacid_Dehalogenase"/>
    <property type="match status" value="1"/>
</dbReference>
<feature type="transmembrane region" description="Helical" evidence="11">
    <location>
        <begin position="444"/>
        <end position="468"/>
    </location>
</feature>
<dbReference type="PROSITE" id="PS50846">
    <property type="entry name" value="HMA_2"/>
    <property type="match status" value="1"/>
</dbReference>
<reference evidence="13 14" key="1">
    <citation type="journal article" date="2019" name="Int. J. Syst. Evol. Microbiol.">
        <title>The Global Catalogue of Microorganisms (GCM) 10K type strain sequencing project: providing services to taxonomists for standard genome sequencing and annotation.</title>
        <authorList>
            <consortium name="The Broad Institute Genomics Platform"/>
            <consortium name="The Broad Institute Genome Sequencing Center for Infectious Disease"/>
            <person name="Wu L."/>
            <person name="Ma J."/>
        </authorList>
    </citation>
    <scope>NUCLEOTIDE SEQUENCE [LARGE SCALE GENOMIC DNA]</scope>
    <source>
        <strain evidence="13 14">LMG 29247</strain>
    </source>
</reference>
<dbReference type="InterPro" id="IPR036412">
    <property type="entry name" value="HAD-like_sf"/>
</dbReference>
<dbReference type="Pfam" id="PF00122">
    <property type="entry name" value="E1-E2_ATPase"/>
    <property type="match status" value="1"/>
</dbReference>
<evidence type="ECO:0000256" key="1">
    <source>
        <dbReference type="ARBA" id="ARBA00004127"/>
    </source>
</evidence>
<keyword evidence="7" id="KW-1278">Translocase</keyword>
<dbReference type="PRINTS" id="PR00119">
    <property type="entry name" value="CATATPASE"/>
</dbReference>
<dbReference type="Pfam" id="PF00403">
    <property type="entry name" value="HMA"/>
    <property type="match status" value="1"/>
</dbReference>
<gene>
    <name evidence="13" type="ORF">ACFQE6_08100</name>
</gene>
<feature type="transmembrane region" description="Helical" evidence="11">
    <location>
        <begin position="196"/>
        <end position="219"/>
    </location>
</feature>
<name>A0ABD5SJA9_9EURY</name>
<dbReference type="InterPro" id="IPR023214">
    <property type="entry name" value="HAD_sf"/>
</dbReference>
<feature type="transmembrane region" description="Helical" evidence="11">
    <location>
        <begin position="264"/>
        <end position="282"/>
    </location>
</feature>
<evidence type="ECO:0000256" key="10">
    <source>
        <dbReference type="SAM" id="MobiDB-lite"/>
    </source>
</evidence>
<dbReference type="SUPFAM" id="SSF81665">
    <property type="entry name" value="Calcium ATPase, transmembrane domain M"/>
    <property type="match status" value="1"/>
</dbReference>
<evidence type="ECO:0000256" key="7">
    <source>
        <dbReference type="ARBA" id="ARBA00022967"/>
    </source>
</evidence>
<keyword evidence="9 11" id="KW-0472">Membrane</keyword>
<feature type="region of interest" description="Disordered" evidence="10">
    <location>
        <begin position="542"/>
        <end position="567"/>
    </location>
</feature>
<dbReference type="PROSITE" id="PS00154">
    <property type="entry name" value="ATPASE_E1_E2"/>
    <property type="match status" value="1"/>
</dbReference>
<organism evidence="13 14">
    <name type="scientific">Natrinema soli</name>
    <dbReference type="NCBI Taxonomy" id="1930624"/>
    <lineage>
        <taxon>Archaea</taxon>
        <taxon>Methanobacteriati</taxon>
        <taxon>Methanobacteriota</taxon>
        <taxon>Stenosarchaea group</taxon>
        <taxon>Halobacteria</taxon>
        <taxon>Halobacteriales</taxon>
        <taxon>Natrialbaceae</taxon>
        <taxon>Natrinema</taxon>
    </lineage>
</organism>
<dbReference type="InterPro" id="IPR044492">
    <property type="entry name" value="P_typ_ATPase_HD_dom"/>
</dbReference>
<dbReference type="Gene3D" id="2.70.150.10">
    <property type="entry name" value="Calcium-transporting ATPase, cytoplasmic transduction domain A"/>
    <property type="match status" value="1"/>
</dbReference>
<feature type="domain" description="HMA" evidence="12">
    <location>
        <begin position="71"/>
        <end position="137"/>
    </location>
</feature>
<comment type="subcellular location">
    <subcellularLocation>
        <location evidence="1">Endomembrane system</location>
        <topology evidence="1">Multi-pass membrane protein</topology>
    </subcellularLocation>
</comment>
<dbReference type="InterPro" id="IPR008250">
    <property type="entry name" value="ATPase_P-typ_transduc_dom_A_sf"/>
</dbReference>
<accession>A0ABD5SJA9</accession>
<proteinExistence type="inferred from homology"/>
<dbReference type="GO" id="GO:0012505">
    <property type="term" value="C:endomembrane system"/>
    <property type="evidence" value="ECO:0007669"/>
    <property type="project" value="UniProtKB-SubCell"/>
</dbReference>
<dbReference type="EMBL" id="JBHSWV010000120">
    <property type="protein sequence ID" value="MFC6764974.1"/>
    <property type="molecule type" value="Genomic_DNA"/>
</dbReference>
<evidence type="ECO:0000259" key="12">
    <source>
        <dbReference type="PROSITE" id="PS50846"/>
    </source>
</evidence>
<dbReference type="InterPro" id="IPR018303">
    <property type="entry name" value="ATPase_P-typ_P_site"/>
</dbReference>
<dbReference type="InterPro" id="IPR059000">
    <property type="entry name" value="ATPase_P-type_domA"/>
</dbReference>
<evidence type="ECO:0000256" key="5">
    <source>
        <dbReference type="ARBA" id="ARBA00022741"/>
    </source>
</evidence>
<feature type="transmembrane region" description="Helical" evidence="11">
    <location>
        <begin position="240"/>
        <end position="258"/>
    </location>
</feature>
<dbReference type="GO" id="GO:0046872">
    <property type="term" value="F:metal ion binding"/>
    <property type="evidence" value="ECO:0007669"/>
    <property type="project" value="UniProtKB-KW"/>
</dbReference>
<feature type="transmembrane region" description="Helical" evidence="11">
    <location>
        <begin position="762"/>
        <end position="781"/>
    </location>
</feature>
<dbReference type="NCBIfam" id="TIGR01525">
    <property type="entry name" value="ATPase-IB_hvy"/>
    <property type="match status" value="1"/>
</dbReference>
<dbReference type="NCBIfam" id="TIGR01494">
    <property type="entry name" value="ATPase_P-type"/>
    <property type="match status" value="2"/>
</dbReference>
<evidence type="ECO:0000256" key="11">
    <source>
        <dbReference type="SAM" id="Phobius"/>
    </source>
</evidence>
<dbReference type="InterPro" id="IPR036163">
    <property type="entry name" value="HMA_dom_sf"/>
</dbReference>
<dbReference type="InterPro" id="IPR001757">
    <property type="entry name" value="P_typ_ATPase"/>
</dbReference>
<evidence type="ECO:0000256" key="9">
    <source>
        <dbReference type="ARBA" id="ARBA00023136"/>
    </source>
</evidence>
<dbReference type="SUPFAM" id="SSF55008">
    <property type="entry name" value="HMA, heavy metal-associated domain"/>
    <property type="match status" value="1"/>
</dbReference>
<feature type="transmembrane region" description="Helical" evidence="11">
    <location>
        <begin position="156"/>
        <end position="176"/>
    </location>
</feature>
<dbReference type="SUPFAM" id="SSF56784">
    <property type="entry name" value="HAD-like"/>
    <property type="match status" value="1"/>
</dbReference>
<dbReference type="RefSeq" id="WP_273738015.1">
    <property type="nucleotide sequence ID" value="NZ_JAQIVI010000120.1"/>
</dbReference>
<dbReference type="InterPro" id="IPR023299">
    <property type="entry name" value="ATPase_P-typ_cyto_dom_N"/>
</dbReference>
<evidence type="ECO:0000313" key="13">
    <source>
        <dbReference type="EMBL" id="MFC6764974.1"/>
    </source>
</evidence>
<dbReference type="Gene3D" id="3.40.1110.10">
    <property type="entry name" value="Calcium-transporting ATPase, cytoplasmic domain N"/>
    <property type="match status" value="1"/>
</dbReference>
<protein>
    <submittedName>
        <fullName evidence="13">Heavy metal translocating P-type ATPase</fullName>
    </submittedName>
</protein>
<evidence type="ECO:0000313" key="14">
    <source>
        <dbReference type="Proteomes" id="UP001596383"/>
    </source>
</evidence>
<evidence type="ECO:0000256" key="2">
    <source>
        <dbReference type="ARBA" id="ARBA00006024"/>
    </source>
</evidence>
<keyword evidence="5" id="KW-0547">Nucleotide-binding</keyword>